<dbReference type="Proteomes" id="UP000246099">
    <property type="component" value="Chromosome"/>
</dbReference>
<evidence type="ECO:0000313" key="4">
    <source>
        <dbReference type="Proteomes" id="UP000246099"/>
    </source>
</evidence>
<dbReference type="SUPFAM" id="SSF49464">
    <property type="entry name" value="Carboxypeptidase regulatory domain-like"/>
    <property type="match status" value="1"/>
</dbReference>
<name>A0ABM6WED4_9BACT</name>
<evidence type="ECO:0000313" key="3">
    <source>
        <dbReference type="EMBL" id="AWO02201.1"/>
    </source>
</evidence>
<dbReference type="Gene3D" id="2.60.40.1120">
    <property type="entry name" value="Carboxypeptidase-like, regulatory domain"/>
    <property type="match status" value="1"/>
</dbReference>
<dbReference type="Pfam" id="PF13715">
    <property type="entry name" value="CarbopepD_reg_2"/>
    <property type="match status" value="1"/>
</dbReference>
<feature type="region of interest" description="Disordered" evidence="1">
    <location>
        <begin position="83"/>
        <end position="128"/>
    </location>
</feature>
<dbReference type="EMBL" id="CP029600">
    <property type="protein sequence ID" value="AWO02201.1"/>
    <property type="molecule type" value="Genomic_DNA"/>
</dbReference>
<proteinExistence type="predicted"/>
<evidence type="ECO:0008006" key="5">
    <source>
        <dbReference type="Google" id="ProtNLM"/>
    </source>
</evidence>
<evidence type="ECO:0000256" key="1">
    <source>
        <dbReference type="SAM" id="MobiDB-lite"/>
    </source>
</evidence>
<feature type="compositionally biased region" description="Basic and acidic residues" evidence="1">
    <location>
        <begin position="95"/>
        <end position="109"/>
    </location>
</feature>
<feature type="signal peptide" evidence="2">
    <location>
        <begin position="1"/>
        <end position="19"/>
    </location>
</feature>
<protein>
    <recommendedName>
        <fullName evidence="5">Carboxypeptidase-like regulatory domain-containing protein</fullName>
    </recommendedName>
</protein>
<organism evidence="3 4">
    <name type="scientific">Chitinophaga alhagiae</name>
    <dbReference type="NCBI Taxonomy" id="2203219"/>
    <lineage>
        <taxon>Bacteria</taxon>
        <taxon>Pseudomonadati</taxon>
        <taxon>Bacteroidota</taxon>
        <taxon>Chitinophagia</taxon>
        <taxon>Chitinophagales</taxon>
        <taxon>Chitinophagaceae</taxon>
        <taxon>Chitinophaga</taxon>
    </lineage>
</organism>
<dbReference type="InterPro" id="IPR008969">
    <property type="entry name" value="CarboxyPept-like_regulatory"/>
</dbReference>
<accession>A0ABM6WED4</accession>
<feature type="chain" id="PRO_5046883758" description="Carboxypeptidase-like regulatory domain-containing protein" evidence="2">
    <location>
        <begin position="20"/>
        <end position="128"/>
    </location>
</feature>
<gene>
    <name evidence="3" type="ORF">DLD77_03250</name>
</gene>
<keyword evidence="2" id="KW-0732">Signal</keyword>
<evidence type="ECO:0000256" key="2">
    <source>
        <dbReference type="SAM" id="SignalP"/>
    </source>
</evidence>
<keyword evidence="4" id="KW-1185">Reference proteome</keyword>
<reference evidence="3 4" key="1">
    <citation type="submission" date="2018-05" db="EMBL/GenBank/DDBJ databases">
        <title>Chitinophaga sp. nov., isolated from rhizosphere soil of Alhagi.</title>
        <authorList>
            <person name="Liu Y."/>
        </authorList>
    </citation>
    <scope>NUCLEOTIDE SEQUENCE [LARGE SCALE GENOMIC DNA]</scope>
    <source>
        <strain evidence="3 4">T22</strain>
    </source>
</reference>
<sequence length="128" mass="13422">MKPCLLLLYLLFISRLAVALYVPVKGTVKDTDGNPVPGVAIQVKGTTQGTVTQPDGTYTLEVPDANATLLFSFIGRSGNLRADHQRSAVCGRSPAAERRHPGGPHHEGSGRNAAGQGVPLPEKLAKGV</sequence>